<evidence type="ECO:0000313" key="5">
    <source>
        <dbReference type="Proteomes" id="UP000614601"/>
    </source>
</evidence>
<dbReference type="Pfam" id="PF00391">
    <property type="entry name" value="PEP-utilizers"/>
    <property type="match status" value="1"/>
</dbReference>
<feature type="domain" description="Pyruvate phosphate dikinase AMP/ATP-binding" evidence="3">
    <location>
        <begin position="560"/>
        <end position="608"/>
    </location>
</feature>
<dbReference type="GO" id="GO:0016301">
    <property type="term" value="F:kinase activity"/>
    <property type="evidence" value="ECO:0007669"/>
    <property type="project" value="InterPro"/>
</dbReference>
<dbReference type="PANTHER" id="PTHR43615">
    <property type="entry name" value="PHOSPHOENOLPYRUVATE SYNTHASE-RELATED"/>
    <property type="match status" value="1"/>
</dbReference>
<protein>
    <recommendedName>
        <fullName evidence="6">Phosphoenolpyruvate synthase</fullName>
    </recommendedName>
</protein>
<comment type="similarity">
    <text evidence="1">Belongs to the PEP-utilizing enzyme family.</text>
</comment>
<evidence type="ECO:0000259" key="2">
    <source>
        <dbReference type="Pfam" id="PF00391"/>
    </source>
</evidence>
<dbReference type="EMBL" id="CAJFCW020000005">
    <property type="protein sequence ID" value="CAG9122044.1"/>
    <property type="molecule type" value="Genomic_DNA"/>
</dbReference>
<dbReference type="GO" id="GO:0005524">
    <property type="term" value="F:ATP binding"/>
    <property type="evidence" value="ECO:0007669"/>
    <property type="project" value="InterPro"/>
</dbReference>
<comment type="caution">
    <text evidence="4">The sequence shown here is derived from an EMBL/GenBank/DDBJ whole genome shotgun (WGS) entry which is preliminary data.</text>
</comment>
<organism evidence="4 5">
    <name type="scientific">Bursaphelenchus okinawaensis</name>
    <dbReference type="NCBI Taxonomy" id="465554"/>
    <lineage>
        <taxon>Eukaryota</taxon>
        <taxon>Metazoa</taxon>
        <taxon>Ecdysozoa</taxon>
        <taxon>Nematoda</taxon>
        <taxon>Chromadorea</taxon>
        <taxon>Rhabditida</taxon>
        <taxon>Tylenchina</taxon>
        <taxon>Tylenchomorpha</taxon>
        <taxon>Aphelenchoidea</taxon>
        <taxon>Aphelenchoididae</taxon>
        <taxon>Bursaphelenchus</taxon>
    </lineage>
</organism>
<evidence type="ECO:0000256" key="1">
    <source>
        <dbReference type="ARBA" id="ARBA00007837"/>
    </source>
</evidence>
<dbReference type="InterPro" id="IPR013815">
    <property type="entry name" value="ATP_grasp_subdomain_1"/>
</dbReference>
<feature type="domain" description="Pyruvate phosphate dikinase AMP/ATP-binding" evidence="3">
    <location>
        <begin position="331"/>
        <end position="549"/>
    </location>
</feature>
<reference evidence="4" key="1">
    <citation type="submission" date="2020-09" db="EMBL/GenBank/DDBJ databases">
        <authorList>
            <person name="Kikuchi T."/>
        </authorList>
    </citation>
    <scope>NUCLEOTIDE SEQUENCE</scope>
    <source>
        <strain evidence="4">SH1</strain>
    </source>
</reference>
<accession>A0A811LGN1</accession>
<dbReference type="Gene3D" id="3.30.470.20">
    <property type="entry name" value="ATP-grasp fold, B domain"/>
    <property type="match status" value="2"/>
</dbReference>
<dbReference type="AlphaFoldDB" id="A0A811LGN1"/>
<gene>
    <name evidence="4" type="ORF">BOKJ2_LOCUS12031</name>
</gene>
<dbReference type="Pfam" id="PF01326">
    <property type="entry name" value="PPDK_N"/>
    <property type="match status" value="2"/>
</dbReference>
<sequence>MTRKYWCKESFREFQCGNTEKERNVDKFKENDLVILQGSSHNDSVLMSLSVQKDHAQVYLCLILKNKKYIFEESSHITHDGTQTEITIDGFRIEIREAFRKLRVTFRGNLKAEGSSEVEFVHLQSWWGPVSDGSFVFSEIPKRIKASLKADKLWNNQEFDENETFYQFGVLRARWRTEENDWNEQDFRGFRMKLSRPKDTKLSVNTFYTLYTKNGNRSMFFFLSHSDRKQFIEYGKSLKPDHKVEFWASSPPEPSINIGIEDIKFNSGDNLILKTNKLKYKEDRDLIVTLNTCEEVAFKDDKVFEYEASEAEKQQLITSFSNFSCMDSRISGGKASNLAKLNGFQRNFKVPKGLAVSVNAYLQHLEENHDIKNFVNVIKLCSFTAEEIENRATSLFLSSKLSKTTKNALIDQLNYIFNNTDNVRFAVRSSAIGEDGAEMSSAGQLESYLNLKYDEIEENVLKCWSSNFRKEVVNYRREHGQDLNVPVAVVVQEMVSDGVSGVIFTVDPISLNSNHMVINMVEGCGEDLVSGHKTPTQVVYHKIKNEVLIQQGPSLISPSLVSKLVLIGTSLEDYFKYPQDIEFVLKKDTIYIVQSRNITNLNNESDWELQHEFDSSPLTDFQAYSTANVGEVLSQPFDVVDATETVYMLNHALVRAIKTINGLADPIPRHTQTKTTVYDNRSFLDIMECHLNDWQTCIDDTSHQIILAGTVFITDEMIELAKTRYPKKTGKDKLKAMYSIYKLIKKDSKRCLEEMIETLDEMKVAAHGNDLRSWLTTNNVLREYYAKLMYHHSYLSAFSSVMYSFVAMALRGTSTGTLSSDVLTAIATVYSNNLLPIISGDIPVALKDIALALKTNVNLLHVLNSNIKSNFEKVKILKSDDGEVGCKVREFYRKHGHRGLYELQMQGIPWNDDHDNFVATVMKLVSDPNFAPEAPKTLITDIDELIDSLKMNITGVRRRLLKFLIPHAFKAVFYREEAKSMLVYGSYLVRNSYKMIGKIMKEQHYLQDEKWIFFLTINEVHSIVNNVQQKHVISGRARRRLRLFNSTEKVQYPLISLGTPKPYVPSQPTGGVVLTGTAVCERRVKGRARVAKTLKDAQNITSDEILITTSTDIAWSPLFPVIKGLVTEIGGLLSHGSVVAREYGLPCVIAVQGATDVIKTGDHVLLDAFNGTLQRISTDFTNGVVNHN</sequence>
<name>A0A811LGN1_9BILA</name>
<dbReference type="InterPro" id="IPR051549">
    <property type="entry name" value="PEP_Utilizing_Enz"/>
</dbReference>
<dbReference type="OrthoDB" id="6123450at2759"/>
<dbReference type="Gene3D" id="3.50.30.10">
    <property type="entry name" value="Phosphohistidine domain"/>
    <property type="match status" value="1"/>
</dbReference>
<keyword evidence="5" id="KW-1185">Reference proteome</keyword>
<evidence type="ECO:0000259" key="3">
    <source>
        <dbReference type="Pfam" id="PF01326"/>
    </source>
</evidence>
<evidence type="ECO:0000313" key="4">
    <source>
        <dbReference type="EMBL" id="CAD5226345.1"/>
    </source>
</evidence>
<dbReference type="SUPFAM" id="SSF52009">
    <property type="entry name" value="Phosphohistidine domain"/>
    <property type="match status" value="1"/>
</dbReference>
<feature type="domain" description="PEP-utilising enzyme mobile" evidence="2">
    <location>
        <begin position="1102"/>
        <end position="1171"/>
    </location>
</feature>
<dbReference type="InterPro" id="IPR002192">
    <property type="entry name" value="PPDK_AMP/ATP-bd"/>
</dbReference>
<dbReference type="EMBL" id="CAJFDH010000005">
    <property type="protein sequence ID" value="CAD5226345.1"/>
    <property type="molecule type" value="Genomic_DNA"/>
</dbReference>
<dbReference type="Gene3D" id="3.30.1490.20">
    <property type="entry name" value="ATP-grasp fold, A domain"/>
    <property type="match status" value="1"/>
</dbReference>
<evidence type="ECO:0008006" key="6">
    <source>
        <dbReference type="Google" id="ProtNLM"/>
    </source>
</evidence>
<dbReference type="Proteomes" id="UP000614601">
    <property type="component" value="Unassembled WGS sequence"/>
</dbReference>
<dbReference type="PANTHER" id="PTHR43615:SF1">
    <property type="entry name" value="PPDK_N DOMAIN-CONTAINING PROTEIN"/>
    <property type="match status" value="1"/>
</dbReference>
<dbReference type="Proteomes" id="UP000783686">
    <property type="component" value="Unassembled WGS sequence"/>
</dbReference>
<proteinExistence type="inferred from homology"/>
<dbReference type="InterPro" id="IPR008279">
    <property type="entry name" value="PEP-util_enz_mobile_dom"/>
</dbReference>
<dbReference type="InterPro" id="IPR036637">
    <property type="entry name" value="Phosphohistidine_dom_sf"/>
</dbReference>
<dbReference type="SUPFAM" id="SSF56059">
    <property type="entry name" value="Glutathione synthetase ATP-binding domain-like"/>
    <property type="match status" value="1"/>
</dbReference>